<accession>A0A2I2L3S1</accession>
<dbReference type="Proteomes" id="UP000236316">
    <property type="component" value="Segment"/>
</dbReference>
<dbReference type="RefSeq" id="YP_009448459.1">
    <property type="nucleotide sequence ID" value="NC_036594.1"/>
</dbReference>
<dbReference type="GeneID" id="35382021"/>
<dbReference type="EMBL" id="LT906555">
    <property type="protein sequence ID" value="SNW62157.1"/>
    <property type="molecule type" value="Genomic_DNA"/>
</dbReference>
<reference evidence="1" key="1">
    <citation type="submission" date="2017-08" db="EMBL/GenBank/DDBJ databases">
        <authorList>
            <consortium name="Urmite Genomes"/>
        </authorList>
    </citation>
    <scope>NUCLEOTIDE SEQUENCE [LARGE SCALE GENOMIC DNA]</scope>
    <source>
        <strain evidence="1">IHUMI-LCC2</strain>
    </source>
</reference>
<dbReference type="KEGG" id="vg:35382021"/>
<keyword evidence="2" id="KW-1185">Reference proteome</keyword>
<proteinExistence type="predicted"/>
<evidence type="ECO:0000313" key="1">
    <source>
        <dbReference type="EMBL" id="SNW62157.1"/>
    </source>
</evidence>
<evidence type="ECO:0000313" key="2">
    <source>
        <dbReference type="Proteomes" id="UP000236316"/>
    </source>
</evidence>
<protein>
    <submittedName>
        <fullName evidence="1">Uncharacterized protein</fullName>
    </submittedName>
</protein>
<gene>
    <name evidence="1" type="ORF">ORPV_253</name>
</gene>
<sequence length="423" mass="49588">MSTTTLVNDVIRYIFEGLNPGEIINYCSTSEYNTNLCKQSEFSNYFLNRFFSGNLSSIKNLIPSNEILPLSYLIYDMKPSEAFNISNNDLVRKGIILYQIGNYPLILNMNSDVIVAIFNNLYPINIVSTLNNFNNYGEVYRTRDLLNRAFSLCYSQNDMIKLLDTISEYYIKQDLGYLYYLSLFYAREDVYNYVKAKYPIKLNNENNKYGPKIMNTISLTFEIGSETELYANYLLYTDDYVSSFEIEDYNFSIYLLEYSNYPKLLFDKYKDRFLLDADFRKAYNGNINNGYFIAYMMNDNIDMNVIKQVNKDNVRETASNLVLSLLNPDIINWLYDIDEGYLDIDTLARSIRKLPIDIVWKLLPIITNGKKEENINALYTSILNNTYNISINIYTVILYRLTLSTSKTSMLEEYTKYITKYIK</sequence>
<organism evidence="1">
    <name type="scientific">Orpheovirus IHUMI-LCC2</name>
    <dbReference type="NCBI Taxonomy" id="2023057"/>
    <lineage>
        <taxon>Viruses</taxon>
        <taxon>Varidnaviria</taxon>
        <taxon>Bamfordvirae</taxon>
        <taxon>Nucleocytoviricota</taxon>
        <taxon>Megaviricetes</taxon>
        <taxon>Pimascovirales</taxon>
        <taxon>Ocovirineae</taxon>
        <taxon>Orpheoviridae</taxon>
        <taxon>Alphaorpheovirus</taxon>
        <taxon>Alphaorpheovirus massiliense</taxon>
    </lineage>
</organism>
<name>A0A2I2L3S1_9VIRU</name>